<dbReference type="InterPro" id="IPR046347">
    <property type="entry name" value="bZIP_sf"/>
</dbReference>
<evidence type="ECO:0000313" key="11">
    <source>
        <dbReference type="EMBL" id="KAL2890166.1"/>
    </source>
</evidence>
<keyword evidence="6" id="KW-0804">Transcription</keyword>
<evidence type="ECO:0000259" key="10">
    <source>
        <dbReference type="PROSITE" id="PS00036"/>
    </source>
</evidence>
<organism evidence="11 12">
    <name type="scientific">Ceratocystis lukuohia</name>
    <dbReference type="NCBI Taxonomy" id="2019550"/>
    <lineage>
        <taxon>Eukaryota</taxon>
        <taxon>Fungi</taxon>
        <taxon>Dikarya</taxon>
        <taxon>Ascomycota</taxon>
        <taxon>Pezizomycotina</taxon>
        <taxon>Sordariomycetes</taxon>
        <taxon>Hypocreomycetidae</taxon>
        <taxon>Microascales</taxon>
        <taxon>Ceratocystidaceae</taxon>
        <taxon>Ceratocystis</taxon>
    </lineage>
</organism>
<evidence type="ECO:0000256" key="1">
    <source>
        <dbReference type="ARBA" id="ARBA00004049"/>
    </source>
</evidence>
<accession>A0ABR4MPH9</accession>
<sequence length="379" mass="40257">MDVKVNMSFEEYNNSNAEPESQLRANMELLQSLAQGAQPEDQSNSNSNSSSNSNNSQQQQQQQASSPSLSNIAAQASRAAALAVGDRRENGPAATEGGTAFLHPHLRSPDAVQPQLAAAAAASSIPVSVATVPVSVPVTSVAAPVPEAALIPSGMSIPTSTTQIMPVQASLTSPVGVPMDMSVDMDEGGVDSDLSQNLDGRHRVKRELSTTKRAAQNRAAQRAFRQRKENHIRKLEIENANYAIMEKRWKDIEAENHSLREYCMHIQRRLLDLQGKSFHLDNHCSSYSCVCSCHFFSVPQDDGRSAHIAAAQVASEAQVRTQAQAQAQASSKAQATGESIVAGTSDATNNPPSLDQVAQAVAGLEAAGRQPASQSPTVA</sequence>
<dbReference type="EMBL" id="JABSNW010000002">
    <property type="protein sequence ID" value="KAL2890166.1"/>
    <property type="molecule type" value="Genomic_DNA"/>
</dbReference>
<feature type="region of interest" description="Disordered" evidence="9">
    <location>
        <begin position="1"/>
        <end position="106"/>
    </location>
</feature>
<keyword evidence="12" id="KW-1185">Reference proteome</keyword>
<dbReference type="Gene3D" id="1.20.5.170">
    <property type="match status" value="1"/>
</dbReference>
<dbReference type="RefSeq" id="XP_070861346.1">
    <property type="nucleotide sequence ID" value="XM_071006679.1"/>
</dbReference>
<dbReference type="PANTHER" id="PTHR40621:SF11">
    <property type="entry name" value="TRANSCRIPTION FACTOR KAPC-RELATED"/>
    <property type="match status" value="1"/>
</dbReference>
<feature type="region of interest" description="Disordered" evidence="9">
    <location>
        <begin position="328"/>
        <end position="353"/>
    </location>
</feature>
<dbReference type="SUPFAM" id="SSF57959">
    <property type="entry name" value="Leucine zipper domain"/>
    <property type="match status" value="1"/>
</dbReference>
<gene>
    <name evidence="11" type="ORF">HOO65_020708</name>
</gene>
<evidence type="ECO:0000256" key="2">
    <source>
        <dbReference type="ARBA" id="ARBA00004123"/>
    </source>
</evidence>
<evidence type="ECO:0000256" key="9">
    <source>
        <dbReference type="SAM" id="MobiDB-lite"/>
    </source>
</evidence>
<name>A0ABR4MPH9_9PEZI</name>
<dbReference type="InterPro" id="IPR050936">
    <property type="entry name" value="AP-1-like"/>
</dbReference>
<keyword evidence="5" id="KW-0238">DNA-binding</keyword>
<comment type="function">
    <text evidence="1">Putative transcription factor.</text>
</comment>
<evidence type="ECO:0000313" key="12">
    <source>
        <dbReference type="Proteomes" id="UP001610728"/>
    </source>
</evidence>
<evidence type="ECO:0000256" key="8">
    <source>
        <dbReference type="ARBA" id="ARBA00044067"/>
    </source>
</evidence>
<feature type="domain" description="BZIP" evidence="10">
    <location>
        <begin position="212"/>
        <end position="227"/>
    </location>
</feature>
<evidence type="ECO:0000256" key="3">
    <source>
        <dbReference type="ARBA" id="ARBA00007163"/>
    </source>
</evidence>
<evidence type="ECO:0000256" key="7">
    <source>
        <dbReference type="ARBA" id="ARBA00023242"/>
    </source>
</evidence>
<protein>
    <recommendedName>
        <fullName evidence="8">Putative transcription factor kapC</fullName>
    </recommendedName>
</protein>
<dbReference type="PANTHER" id="PTHR40621">
    <property type="entry name" value="TRANSCRIPTION FACTOR KAPC-RELATED"/>
    <property type="match status" value="1"/>
</dbReference>
<comment type="subcellular location">
    <subcellularLocation>
        <location evidence="2">Nucleus</location>
    </subcellularLocation>
</comment>
<keyword evidence="7" id="KW-0539">Nucleus</keyword>
<dbReference type="PROSITE" id="PS00036">
    <property type="entry name" value="BZIP_BASIC"/>
    <property type="match status" value="1"/>
</dbReference>
<evidence type="ECO:0000256" key="5">
    <source>
        <dbReference type="ARBA" id="ARBA00023125"/>
    </source>
</evidence>
<feature type="compositionally biased region" description="Low complexity" evidence="9">
    <location>
        <begin position="42"/>
        <end position="83"/>
    </location>
</feature>
<keyword evidence="4" id="KW-0805">Transcription regulation</keyword>
<comment type="caution">
    <text evidence="11">The sequence shown here is derived from an EMBL/GenBank/DDBJ whole genome shotgun (WGS) entry which is preliminary data.</text>
</comment>
<dbReference type="Proteomes" id="UP001610728">
    <property type="component" value="Unassembled WGS sequence"/>
</dbReference>
<evidence type="ECO:0000256" key="6">
    <source>
        <dbReference type="ARBA" id="ARBA00023163"/>
    </source>
</evidence>
<comment type="similarity">
    <text evidence="3">Belongs to the bZIP family.</text>
</comment>
<dbReference type="GeneID" id="98116341"/>
<evidence type="ECO:0000256" key="4">
    <source>
        <dbReference type="ARBA" id="ARBA00023015"/>
    </source>
</evidence>
<reference evidence="11 12" key="1">
    <citation type="submission" date="2020-05" db="EMBL/GenBank/DDBJ databases">
        <title>Ceratocystis lukuohia genome.</title>
        <authorList>
            <person name="Harrington T.C."/>
            <person name="Kim K."/>
            <person name="Mayers C.G."/>
        </authorList>
    </citation>
    <scope>NUCLEOTIDE SEQUENCE [LARGE SCALE GENOMIC DNA]</scope>
    <source>
        <strain evidence="11 12">C4212</strain>
    </source>
</reference>
<proteinExistence type="inferred from homology"/>
<dbReference type="InterPro" id="IPR004827">
    <property type="entry name" value="bZIP"/>
</dbReference>